<sequence length="44" mass="4881">MFPVSTGINRKLQHGADKISCVPREYGDKPYGNGKYFSTTECSP</sequence>
<protein>
    <submittedName>
        <fullName evidence="1">Uncharacterized protein</fullName>
    </submittedName>
</protein>
<evidence type="ECO:0000313" key="1">
    <source>
        <dbReference type="EMBL" id="CDG17960.1"/>
    </source>
</evidence>
<evidence type="ECO:0000313" key="2">
    <source>
        <dbReference type="Proteomes" id="UP000032721"/>
    </source>
</evidence>
<dbReference type="Proteomes" id="UP000032721">
    <property type="component" value="Chromosome"/>
</dbReference>
<name>A0A068QVR2_9GAMM</name>
<accession>A0A068QVR2</accession>
<gene>
    <name evidence="1" type="ORF">XDD1_2261</name>
</gene>
<dbReference type="HOGENOM" id="CLU_207303_1_0_6"/>
<dbReference type="EMBL" id="FO704550">
    <property type="protein sequence ID" value="CDG17960.1"/>
    <property type="molecule type" value="Genomic_DNA"/>
</dbReference>
<reference evidence="1 2" key="1">
    <citation type="submission" date="2013-07" db="EMBL/GenBank/DDBJ databases">
        <authorList>
            <person name="Genoscope - CEA"/>
        </authorList>
    </citation>
    <scope>NUCLEOTIDE SEQUENCE [LARGE SCALE GENOMIC DNA]</scope>
    <source>
        <strain evidence="2">FRM16 / DSM 17909</strain>
    </source>
</reference>
<organism evidence="1 2">
    <name type="scientific">Xenorhabdus doucetiae</name>
    <dbReference type="NCBI Taxonomy" id="351671"/>
    <lineage>
        <taxon>Bacteria</taxon>
        <taxon>Pseudomonadati</taxon>
        <taxon>Pseudomonadota</taxon>
        <taxon>Gammaproteobacteria</taxon>
        <taxon>Enterobacterales</taxon>
        <taxon>Morganellaceae</taxon>
        <taxon>Xenorhabdus</taxon>
    </lineage>
</organism>
<proteinExistence type="predicted"/>
<dbReference type="KEGG" id="xdo:XDD1_2261"/>
<dbReference type="AlphaFoldDB" id="A0A068QVR2"/>